<organism evidence="1 2">
    <name type="scientific">Paractinoplanes hotanensis</name>
    <dbReference type="NCBI Taxonomy" id="2906497"/>
    <lineage>
        <taxon>Bacteria</taxon>
        <taxon>Bacillati</taxon>
        <taxon>Actinomycetota</taxon>
        <taxon>Actinomycetes</taxon>
        <taxon>Micromonosporales</taxon>
        <taxon>Micromonosporaceae</taxon>
        <taxon>Paractinoplanes</taxon>
    </lineage>
</organism>
<accession>A0ABT0XXC6</accession>
<reference evidence="1 2" key="1">
    <citation type="submission" date="2022-06" db="EMBL/GenBank/DDBJ databases">
        <title>Actinoplanes abujensis sp. nov., isolated from Nigerian arid soil.</title>
        <authorList>
            <person name="Ding P."/>
        </authorList>
    </citation>
    <scope>NUCLEOTIDE SEQUENCE [LARGE SCALE GENOMIC DNA]</scope>
    <source>
        <strain evidence="2">TRM88002</strain>
    </source>
</reference>
<gene>
    <name evidence="1" type="ORF">LXN57_09995</name>
</gene>
<evidence type="ECO:0000313" key="2">
    <source>
        <dbReference type="Proteomes" id="UP001523216"/>
    </source>
</evidence>
<keyword evidence="2" id="KW-1185">Reference proteome</keyword>
<name>A0ABT0XXC6_9ACTN</name>
<dbReference type="Proteomes" id="UP001523216">
    <property type="component" value="Unassembled WGS sequence"/>
</dbReference>
<protein>
    <submittedName>
        <fullName evidence="1">Uncharacterized protein</fullName>
    </submittedName>
</protein>
<evidence type="ECO:0000313" key="1">
    <source>
        <dbReference type="EMBL" id="MCM4077898.1"/>
    </source>
</evidence>
<comment type="caution">
    <text evidence="1">The sequence shown here is derived from an EMBL/GenBank/DDBJ whole genome shotgun (WGS) entry which is preliminary data.</text>
</comment>
<dbReference type="EMBL" id="JAMQOL010000012">
    <property type="protein sequence ID" value="MCM4077898.1"/>
    <property type="molecule type" value="Genomic_DNA"/>
</dbReference>
<sequence>MISNNTLTAPTARQPVKTLREKAATSFNAALAAVLVAGLEEALAAGDHPRAINLINRGFAEGSPQLGCDLLCRAMAVVGTARTWTVQLAPLTKVETRSAP</sequence>
<dbReference type="RefSeq" id="WP_221379234.1">
    <property type="nucleotide sequence ID" value="NZ_JAMQOL010000012.1"/>
</dbReference>
<proteinExistence type="predicted"/>